<dbReference type="Proteomes" id="UP000005475">
    <property type="component" value="Unassembled WGS sequence"/>
</dbReference>
<sequence length="34" mass="4195">MSFIRIRSIKERRRFFCYLYLHTIGLHAVPYGHL</sequence>
<organism evidence="1 2">
    <name type="scientific">Bacteroides ovatus (strain ATCC 8483 / DSM 1896 / JCM 5824 / BCRC 10623 / CCUG 4943 / NCTC 11153)</name>
    <dbReference type="NCBI Taxonomy" id="411476"/>
    <lineage>
        <taxon>Bacteria</taxon>
        <taxon>Pseudomonadati</taxon>
        <taxon>Bacteroidota</taxon>
        <taxon>Bacteroidia</taxon>
        <taxon>Bacteroidales</taxon>
        <taxon>Bacteroidaceae</taxon>
        <taxon>Bacteroides</taxon>
    </lineage>
</organism>
<feature type="non-terminal residue" evidence="1">
    <location>
        <position position="34"/>
    </location>
</feature>
<proteinExistence type="predicted"/>
<reference evidence="2" key="2">
    <citation type="submission" date="2007-04" db="EMBL/GenBank/DDBJ databases">
        <title>Draft genome sequence of Bacteroides ovatus (ATCC 8483).</title>
        <authorList>
            <person name="Sudarsanam P."/>
            <person name="Ley R."/>
            <person name="Guruge J."/>
            <person name="Turnbaugh P.J."/>
            <person name="Mahowald M."/>
            <person name="Liep D."/>
            <person name="Gordon J."/>
        </authorList>
    </citation>
    <scope>NUCLEOTIDE SEQUENCE [LARGE SCALE GENOMIC DNA]</scope>
    <source>
        <strain evidence="2">ATCC 8483 / DSM 1896 / JCM 5824 / BCRC 10623 / CCUG 4943 / NCTC 11153</strain>
    </source>
</reference>
<comment type="caution">
    <text evidence="1">The sequence shown here is derived from an EMBL/GenBank/DDBJ whole genome shotgun (WGS) entry which is preliminary data.</text>
</comment>
<dbReference type="AlphaFoldDB" id="A0AAN3DCK6"/>
<accession>A0AAN3DCK6</accession>
<dbReference type="EMBL" id="AAXF02000001">
    <property type="protein sequence ID" value="EDO14285.1"/>
    <property type="molecule type" value="Genomic_DNA"/>
</dbReference>
<reference evidence="1 2" key="1">
    <citation type="submission" date="2007-03" db="EMBL/GenBank/DDBJ databases">
        <authorList>
            <person name="Fulton L."/>
            <person name="Clifton S."/>
            <person name="Fulton B."/>
            <person name="Xu J."/>
            <person name="Minx P."/>
            <person name="Pepin K.H."/>
            <person name="Johnson M."/>
            <person name="Thiruvilangam P."/>
            <person name="Bhonagiri V."/>
            <person name="Nash W.E."/>
            <person name="Mardis E.R."/>
            <person name="Wilson R.K."/>
        </authorList>
    </citation>
    <scope>NUCLEOTIDE SEQUENCE [LARGE SCALE GENOMIC DNA]</scope>
    <source>
        <strain evidence="2">ATCC 8483 / DSM 1896 / JCM 5824 / BCRC 10623 / CCUG 4943 / NCTC 11153</strain>
    </source>
</reference>
<evidence type="ECO:0000313" key="2">
    <source>
        <dbReference type="Proteomes" id="UP000005475"/>
    </source>
</evidence>
<gene>
    <name evidence="1" type="ORF">BACOVA_00001</name>
</gene>
<evidence type="ECO:0000313" key="1">
    <source>
        <dbReference type="EMBL" id="EDO14285.1"/>
    </source>
</evidence>
<name>A0AAN3DCK6_BACO1</name>
<protein>
    <submittedName>
        <fullName evidence="1">Uncharacterized protein</fullName>
    </submittedName>
</protein>